<feature type="transmembrane region" description="Helical" evidence="3">
    <location>
        <begin position="148"/>
        <end position="168"/>
    </location>
</feature>
<comment type="caution">
    <text evidence="5">The sequence shown here is derived from an EMBL/GenBank/DDBJ whole genome shotgun (WGS) entry which is preliminary data.</text>
</comment>
<evidence type="ECO:0000313" key="5">
    <source>
        <dbReference type="EMBL" id="PZP28682.1"/>
    </source>
</evidence>
<reference evidence="5 6" key="1">
    <citation type="submission" date="2017-08" db="EMBL/GenBank/DDBJ databases">
        <title>Infants hospitalized years apart are colonized by the same room-sourced microbial strains.</title>
        <authorList>
            <person name="Brooks B."/>
            <person name="Olm M.R."/>
            <person name="Firek B.A."/>
            <person name="Baker R."/>
            <person name="Thomas B.C."/>
            <person name="Morowitz M.J."/>
            <person name="Banfield J.F."/>
        </authorList>
    </citation>
    <scope>NUCLEOTIDE SEQUENCE [LARGE SCALE GENOMIC DNA]</scope>
    <source>
        <strain evidence="5">S2_012_000_R2_81</strain>
    </source>
</reference>
<evidence type="ECO:0000256" key="1">
    <source>
        <dbReference type="ARBA" id="ARBA00012528"/>
    </source>
</evidence>
<dbReference type="NCBIfam" id="TIGR00254">
    <property type="entry name" value="GGDEF"/>
    <property type="match status" value="1"/>
</dbReference>
<dbReference type="FunFam" id="3.30.70.270:FF:000001">
    <property type="entry name" value="Diguanylate cyclase domain protein"/>
    <property type="match status" value="1"/>
</dbReference>
<evidence type="ECO:0000259" key="4">
    <source>
        <dbReference type="PROSITE" id="PS50887"/>
    </source>
</evidence>
<name>A0A2W5FCD3_9BURK</name>
<dbReference type="EC" id="2.7.7.65" evidence="1"/>
<protein>
    <recommendedName>
        <fullName evidence="1">diguanylate cyclase</fullName>
        <ecNumber evidence="1">2.7.7.65</ecNumber>
    </recommendedName>
</protein>
<dbReference type="EMBL" id="QFOD01000021">
    <property type="protein sequence ID" value="PZP28682.1"/>
    <property type="molecule type" value="Genomic_DNA"/>
</dbReference>
<sequence>MHVPTLLLLLVMGFGLLTVQLAVAQRGQLHQGELVLVGLGSASLCAGFIAFGLQAWSAHWLTALLGNLLIVSGIGCFAAAVYRFTLNRDLPQAYRVLLCLGAVPVVVVLALGSPWRVAVLSLTAAVMLAPAVLVALRHGWRSEKSFRVAGLLLLTALIASLARAAQVLQDPSGHDASSWDTVGGPTLWLALTYTSLMGAGFGLVLACFERMSSQLRELASVDGLTGCWNHNTTVSLLAHSLERGRREGQPVGFVMLDLDHFKAVNDRHGHAGGDRVLRAFAACVRERLRGSDVLGRLGGEEFGLVLPATGASGARHLADQIRLAIEALQVVGEDGEPMRVTVSAGVAVAEPSRGDTAEALMRLADKALYQAKQQGRNRVVVADDWMRNSTLQAVLA</sequence>
<feature type="transmembrane region" description="Helical" evidence="3">
    <location>
        <begin position="94"/>
        <end position="111"/>
    </location>
</feature>
<dbReference type="GO" id="GO:0005886">
    <property type="term" value="C:plasma membrane"/>
    <property type="evidence" value="ECO:0007669"/>
    <property type="project" value="TreeGrafter"/>
</dbReference>
<dbReference type="Gene3D" id="3.30.70.270">
    <property type="match status" value="1"/>
</dbReference>
<dbReference type="PANTHER" id="PTHR45138">
    <property type="entry name" value="REGULATORY COMPONENTS OF SENSORY TRANSDUCTION SYSTEM"/>
    <property type="match status" value="1"/>
</dbReference>
<keyword evidence="3" id="KW-0472">Membrane</keyword>
<evidence type="ECO:0000256" key="3">
    <source>
        <dbReference type="SAM" id="Phobius"/>
    </source>
</evidence>
<dbReference type="PANTHER" id="PTHR45138:SF9">
    <property type="entry name" value="DIGUANYLATE CYCLASE DGCM-RELATED"/>
    <property type="match status" value="1"/>
</dbReference>
<dbReference type="InterPro" id="IPR050469">
    <property type="entry name" value="Diguanylate_Cyclase"/>
</dbReference>
<gene>
    <name evidence="5" type="ORF">DI603_18540</name>
</gene>
<proteinExistence type="predicted"/>
<dbReference type="AlphaFoldDB" id="A0A2W5FCD3"/>
<dbReference type="PROSITE" id="PS50887">
    <property type="entry name" value="GGDEF"/>
    <property type="match status" value="1"/>
</dbReference>
<dbReference type="InterPro" id="IPR000160">
    <property type="entry name" value="GGDEF_dom"/>
</dbReference>
<dbReference type="Proteomes" id="UP000249633">
    <property type="component" value="Unassembled WGS sequence"/>
</dbReference>
<dbReference type="SUPFAM" id="SSF55073">
    <property type="entry name" value="Nucleotide cyclase"/>
    <property type="match status" value="1"/>
</dbReference>
<dbReference type="GO" id="GO:0052621">
    <property type="term" value="F:diguanylate cyclase activity"/>
    <property type="evidence" value="ECO:0007669"/>
    <property type="project" value="UniProtKB-EC"/>
</dbReference>
<accession>A0A2W5FCD3</accession>
<evidence type="ECO:0000313" key="6">
    <source>
        <dbReference type="Proteomes" id="UP000249633"/>
    </source>
</evidence>
<feature type="transmembrane region" description="Helical" evidence="3">
    <location>
        <begin position="6"/>
        <end position="23"/>
    </location>
</feature>
<feature type="transmembrane region" description="Helical" evidence="3">
    <location>
        <begin position="188"/>
        <end position="208"/>
    </location>
</feature>
<dbReference type="SMART" id="SM00267">
    <property type="entry name" value="GGDEF"/>
    <property type="match status" value="1"/>
</dbReference>
<dbReference type="GO" id="GO:0043709">
    <property type="term" value="P:cell adhesion involved in single-species biofilm formation"/>
    <property type="evidence" value="ECO:0007669"/>
    <property type="project" value="TreeGrafter"/>
</dbReference>
<dbReference type="CDD" id="cd01949">
    <property type="entry name" value="GGDEF"/>
    <property type="match status" value="1"/>
</dbReference>
<feature type="transmembrane region" description="Helical" evidence="3">
    <location>
        <begin position="60"/>
        <end position="82"/>
    </location>
</feature>
<feature type="transmembrane region" description="Helical" evidence="3">
    <location>
        <begin position="35"/>
        <end position="54"/>
    </location>
</feature>
<organism evidence="5 6">
    <name type="scientific">Roseateles depolymerans</name>
    <dbReference type="NCBI Taxonomy" id="76731"/>
    <lineage>
        <taxon>Bacteria</taxon>
        <taxon>Pseudomonadati</taxon>
        <taxon>Pseudomonadota</taxon>
        <taxon>Betaproteobacteria</taxon>
        <taxon>Burkholderiales</taxon>
        <taxon>Sphaerotilaceae</taxon>
        <taxon>Roseateles</taxon>
    </lineage>
</organism>
<evidence type="ECO:0000256" key="2">
    <source>
        <dbReference type="ARBA" id="ARBA00034247"/>
    </source>
</evidence>
<feature type="domain" description="GGDEF" evidence="4">
    <location>
        <begin position="249"/>
        <end position="384"/>
    </location>
</feature>
<dbReference type="Pfam" id="PF00990">
    <property type="entry name" value="GGDEF"/>
    <property type="match status" value="1"/>
</dbReference>
<keyword evidence="3" id="KW-1133">Transmembrane helix</keyword>
<dbReference type="InterPro" id="IPR029787">
    <property type="entry name" value="Nucleotide_cyclase"/>
</dbReference>
<comment type="catalytic activity">
    <reaction evidence="2">
        <text>2 GTP = 3',3'-c-di-GMP + 2 diphosphate</text>
        <dbReference type="Rhea" id="RHEA:24898"/>
        <dbReference type="ChEBI" id="CHEBI:33019"/>
        <dbReference type="ChEBI" id="CHEBI:37565"/>
        <dbReference type="ChEBI" id="CHEBI:58805"/>
        <dbReference type="EC" id="2.7.7.65"/>
    </reaction>
</comment>
<feature type="transmembrane region" description="Helical" evidence="3">
    <location>
        <begin position="117"/>
        <end position="136"/>
    </location>
</feature>
<dbReference type="GO" id="GO:1902201">
    <property type="term" value="P:negative regulation of bacterial-type flagellum-dependent cell motility"/>
    <property type="evidence" value="ECO:0007669"/>
    <property type="project" value="TreeGrafter"/>
</dbReference>
<dbReference type="InterPro" id="IPR043128">
    <property type="entry name" value="Rev_trsase/Diguanyl_cyclase"/>
</dbReference>
<keyword evidence="3" id="KW-0812">Transmembrane</keyword>